<dbReference type="OrthoDB" id="10362367at2759"/>
<gene>
    <name evidence="2" type="ORF">PKNOH_S06427900</name>
</gene>
<dbReference type="AlphaFoldDB" id="A0A1Y3DS47"/>
<feature type="compositionally biased region" description="Polar residues" evidence="1">
    <location>
        <begin position="379"/>
        <end position="411"/>
    </location>
</feature>
<dbReference type="EMBL" id="NETL01000020">
    <property type="protein sequence ID" value="OTN67424.1"/>
    <property type="molecule type" value="Genomic_DNA"/>
</dbReference>
<accession>A0A1Y3DS47</accession>
<organism evidence="2 3">
    <name type="scientific">Plasmodium knowlesi</name>
    <dbReference type="NCBI Taxonomy" id="5850"/>
    <lineage>
        <taxon>Eukaryota</taxon>
        <taxon>Sar</taxon>
        <taxon>Alveolata</taxon>
        <taxon>Apicomplexa</taxon>
        <taxon>Aconoidasida</taxon>
        <taxon>Haemosporida</taxon>
        <taxon>Plasmodiidae</taxon>
        <taxon>Plasmodium</taxon>
        <taxon>Plasmodium (Plasmodium)</taxon>
    </lineage>
</organism>
<feature type="compositionally biased region" description="Basic and acidic residues" evidence="1">
    <location>
        <begin position="284"/>
        <end position="293"/>
    </location>
</feature>
<dbReference type="VEuPathDB" id="PlasmoDB:PKNOH_S06427900"/>
<feature type="compositionally biased region" description="Basic residues" evidence="1">
    <location>
        <begin position="426"/>
        <end position="436"/>
    </location>
</feature>
<dbReference type="Proteomes" id="UP000195012">
    <property type="component" value="Unassembled WGS sequence"/>
</dbReference>
<name>A0A1Y3DS47_PLAKN</name>
<evidence type="ECO:0000313" key="3">
    <source>
        <dbReference type="Proteomes" id="UP000195012"/>
    </source>
</evidence>
<feature type="region of interest" description="Disordered" evidence="1">
    <location>
        <begin position="228"/>
        <end position="250"/>
    </location>
</feature>
<reference evidence="2 3" key="1">
    <citation type="submission" date="2017-05" db="EMBL/GenBank/DDBJ databases">
        <title>PacBio assembly of a Plasmodium knowlesi genome sequence with Hi-C correction and manual annotation of the SICAvar gene family.</title>
        <authorList>
            <person name="Lapp S.A."/>
            <person name="Geraldo J.A."/>
            <person name="Chien J.-T."/>
            <person name="Ay F."/>
            <person name="Pakala S.B."/>
            <person name="Batugedara G."/>
            <person name="Humphrey J.C."/>
            <person name="Debarry J.D."/>
            <person name="Le Roch K.G."/>
            <person name="Galinski M.R."/>
            <person name="Kissinger J.C."/>
        </authorList>
    </citation>
    <scope>NUCLEOTIDE SEQUENCE [LARGE SCALE GENOMIC DNA]</scope>
    <source>
        <strain evidence="3">Malayan Strain Pk1 (A+)</strain>
    </source>
</reference>
<feature type="compositionally biased region" description="Polar residues" evidence="1">
    <location>
        <begin position="273"/>
        <end position="283"/>
    </location>
</feature>
<feature type="compositionally biased region" description="Polar residues" evidence="1">
    <location>
        <begin position="440"/>
        <end position="449"/>
    </location>
</feature>
<evidence type="ECO:0000313" key="2">
    <source>
        <dbReference type="EMBL" id="OTN67424.1"/>
    </source>
</evidence>
<dbReference type="VEuPathDB" id="PlasmoDB:PKNH_0726000"/>
<feature type="region of interest" description="Disordered" evidence="1">
    <location>
        <begin position="379"/>
        <end position="449"/>
    </location>
</feature>
<sequence>MAPNSETECKLENLPSRKIYNKFKGNGHANYTCPNISSWTNEIENILDGKITNNYQHEVVPYSQQIAKTLCLLTKVNDKRTVGAPCEKVLCDFFYFWLSDLLHGKLRGVITVRQGGSQHISQKVVIRQIFETLNGLPSNLCASRFMHNNIEADFNAQRRKILDYYYDHRTIWNNIKNNQSAGSSCAVAYTQYLSDAQSAYGQLSATTEDPNDHFLTNFWKKNFKDQSKIPKPENLQSEATKRNPPALSGEEDSEIENLLSCLAQLSSVAATLPSNEDSQVQASHKQDSTHDRSSTSSQHQSFLFNNFFSDDTNIVTLSSVMAAGAIFPLIGSLLYKYDLLPSGIRKFFFSGRSGTRMRRTTFEPNSGTEMENFTEYYTENGSTTTDPTEYSTVAGSSSNLTTTSTEDSSILYNEDGPSRSPSPRPLPRKKRGRGNNRRGQNISYHSMEG</sequence>
<dbReference type="VEuPathDB" id="PlasmoDB:PKA1H_070031100"/>
<feature type="region of interest" description="Disordered" evidence="1">
    <location>
        <begin position="273"/>
        <end position="296"/>
    </location>
</feature>
<proteinExistence type="predicted"/>
<comment type="caution">
    <text evidence="2">The sequence shown here is derived from an EMBL/GenBank/DDBJ whole genome shotgun (WGS) entry which is preliminary data.</text>
</comment>
<evidence type="ECO:0000256" key="1">
    <source>
        <dbReference type="SAM" id="MobiDB-lite"/>
    </source>
</evidence>
<protein>
    <submittedName>
        <fullName evidence="2">KIR protein</fullName>
    </submittedName>
</protein>